<dbReference type="AlphaFoldDB" id="A0A7Z6MZE7"/>
<evidence type="ECO:0000313" key="2">
    <source>
        <dbReference type="Proteomes" id="UP000255541"/>
    </source>
</evidence>
<comment type="caution">
    <text evidence="1">The sequence shown here is derived from an EMBL/GenBank/DDBJ whole genome shotgun (WGS) entry which is preliminary data.</text>
</comment>
<accession>A0A7Z6MZE7</accession>
<proteinExistence type="predicted"/>
<evidence type="ECO:0000313" key="1">
    <source>
        <dbReference type="EMBL" id="RDS91738.1"/>
    </source>
</evidence>
<name>A0A7Z6MZE7_PSEFL</name>
<reference evidence="1 2" key="1">
    <citation type="submission" date="2018-07" db="EMBL/GenBank/DDBJ databases">
        <title>Draft Genome Sequence of Pseudomonas fluorescens AHK-1 associated with canker disease of kiwifruit.</title>
        <authorList>
            <person name="Wu Z."/>
        </authorList>
    </citation>
    <scope>NUCLEOTIDE SEQUENCE [LARGE SCALE GENOMIC DNA]</scope>
    <source>
        <strain evidence="1 2">AHK-1</strain>
    </source>
</reference>
<dbReference type="Proteomes" id="UP000255541">
    <property type="component" value="Unassembled WGS sequence"/>
</dbReference>
<dbReference type="RefSeq" id="WP_115486041.1">
    <property type="nucleotide sequence ID" value="NZ_QRBA01000003.1"/>
</dbReference>
<sequence length="95" mass="10580">MNKQGPLIDPVAVASANQFYDDIISLAAPGIELPDLRAVIEIYRDQSLQDACLMQSLNFMRGFLTGLMVAGALSFEQADDLKARLDRGHDTRWLR</sequence>
<organism evidence="1 2">
    <name type="scientific">Pseudomonas fluorescens</name>
    <dbReference type="NCBI Taxonomy" id="294"/>
    <lineage>
        <taxon>Bacteria</taxon>
        <taxon>Pseudomonadati</taxon>
        <taxon>Pseudomonadota</taxon>
        <taxon>Gammaproteobacteria</taxon>
        <taxon>Pseudomonadales</taxon>
        <taxon>Pseudomonadaceae</taxon>
        <taxon>Pseudomonas</taxon>
    </lineage>
</organism>
<gene>
    <name evidence="1" type="ORF">DL347_05765</name>
</gene>
<protein>
    <submittedName>
        <fullName evidence="1">Uncharacterized protein</fullName>
    </submittedName>
</protein>
<dbReference type="EMBL" id="QRBA01000003">
    <property type="protein sequence ID" value="RDS91738.1"/>
    <property type="molecule type" value="Genomic_DNA"/>
</dbReference>